<gene>
    <name evidence="7" type="primary">cggR</name>
    <name evidence="7" type="ORF">CM240_0987</name>
</gene>
<protein>
    <submittedName>
        <fullName evidence="7">Central glycolytic genes regulator</fullName>
    </submittedName>
</protein>
<dbReference type="InterPro" id="IPR048715">
    <property type="entry name" value="CggR_N"/>
</dbReference>
<keyword evidence="4" id="KW-0804">Transcription</keyword>
<evidence type="ECO:0000256" key="4">
    <source>
        <dbReference type="ARBA" id="ARBA00023163"/>
    </source>
</evidence>
<sequence>MGQKKTNGVLLLYELIKLQQKIVPEIMSEMIKRYNILRAIYDNEPVGRRLIANVLQLGERVIRTEVDFLKRANLIDVNVSGMTVTDEGKEIIHKLKEIVHELQGLSEIEDQLRKALGIRNAIIVCGDMEEDGSLINEIGRTSANYLKSVVKSGNVVAVTGGSTVKACIDNVPKINNLKDILVLPARGGMGKDVARQANTLAATLAGQLNGKHKLLHVPDNFSDEKILKEIRNERSIKEVLEKLKSCDILIFGIGRADEMGRRRGLCEESLNSILEKGAVGEAFGHYFNKDGKIIFSTPTIGFSTEDIWNISTLIAVAGKKSKAEAIISTLINKKNSVLITDEGTAKEILNILNE</sequence>
<proteinExistence type="inferred from homology"/>
<accession>W6RU62</accession>
<dbReference type="KEGG" id="clt:CM240_0987"/>
<dbReference type="Pfam" id="PF21715">
    <property type="entry name" value="CggR_N"/>
    <property type="match status" value="1"/>
</dbReference>
<dbReference type="SUPFAM" id="SSF100950">
    <property type="entry name" value="NagB/RpiA/CoA transferase-like"/>
    <property type="match status" value="1"/>
</dbReference>
<reference evidence="7 8" key="1">
    <citation type="submission" date="2013-11" db="EMBL/GenBank/DDBJ databases">
        <title>Complete genome sequence of Clostridum sp. M2/40.</title>
        <authorList>
            <person name="Wibberg D."/>
            <person name="Puehler A."/>
            <person name="Schlueter A."/>
        </authorList>
    </citation>
    <scope>NUCLEOTIDE SEQUENCE [LARGE SCALE GENOMIC DNA]</scope>
    <source>
        <strain evidence="8">M2/40</strain>
    </source>
</reference>
<evidence type="ECO:0000256" key="3">
    <source>
        <dbReference type="ARBA" id="ARBA00023125"/>
    </source>
</evidence>
<dbReference type="AlphaFoldDB" id="W6RU62"/>
<evidence type="ECO:0000313" key="7">
    <source>
        <dbReference type="EMBL" id="CDM68151.1"/>
    </source>
</evidence>
<dbReference type="GO" id="GO:0030246">
    <property type="term" value="F:carbohydrate binding"/>
    <property type="evidence" value="ECO:0007669"/>
    <property type="project" value="InterPro"/>
</dbReference>
<dbReference type="PANTHER" id="PTHR34294">
    <property type="entry name" value="TRANSCRIPTIONAL REGULATOR-RELATED"/>
    <property type="match status" value="1"/>
</dbReference>
<dbReference type="Proteomes" id="UP000019426">
    <property type="component" value="Chromosome M2/40_rep1"/>
</dbReference>
<keyword evidence="2" id="KW-0805">Transcription regulation</keyword>
<evidence type="ECO:0000256" key="2">
    <source>
        <dbReference type="ARBA" id="ARBA00023015"/>
    </source>
</evidence>
<dbReference type="PANTHER" id="PTHR34294:SF5">
    <property type="entry name" value="CENTRAL GLYCOLYTIC GENES REGULATOR"/>
    <property type="match status" value="1"/>
</dbReference>
<dbReference type="InterPro" id="IPR051054">
    <property type="entry name" value="SorC_transcr_regulators"/>
</dbReference>
<keyword evidence="3" id="KW-0238">DNA-binding</keyword>
<dbReference type="Gene3D" id="3.40.50.1360">
    <property type="match status" value="1"/>
</dbReference>
<dbReference type="PATRIC" id="fig|1216932.3.peg.975"/>
<dbReference type="STRING" id="1216932.CM240_0987"/>
<evidence type="ECO:0000259" key="6">
    <source>
        <dbReference type="Pfam" id="PF21715"/>
    </source>
</evidence>
<feature type="domain" description="CggR N-terminal DNA binding" evidence="6">
    <location>
        <begin position="30"/>
        <end position="98"/>
    </location>
</feature>
<evidence type="ECO:0000259" key="5">
    <source>
        <dbReference type="Pfam" id="PF04198"/>
    </source>
</evidence>
<dbReference type="SUPFAM" id="SSF46785">
    <property type="entry name" value="Winged helix' DNA-binding domain"/>
    <property type="match status" value="1"/>
</dbReference>
<dbReference type="eggNOG" id="COG2390">
    <property type="taxonomic scope" value="Bacteria"/>
</dbReference>
<dbReference type="InterPro" id="IPR036390">
    <property type="entry name" value="WH_DNA-bd_sf"/>
</dbReference>
<dbReference type="InterPro" id="IPR036388">
    <property type="entry name" value="WH-like_DNA-bd_sf"/>
</dbReference>
<dbReference type="InterPro" id="IPR037171">
    <property type="entry name" value="NagB/RpiA_transferase-like"/>
</dbReference>
<comment type="similarity">
    <text evidence="1">Belongs to the SorC transcriptional regulatory family.</text>
</comment>
<dbReference type="Pfam" id="PF04198">
    <property type="entry name" value="Sugar-bind"/>
    <property type="match status" value="1"/>
</dbReference>
<keyword evidence="8" id="KW-1185">Reference proteome</keyword>
<dbReference type="GO" id="GO:0003677">
    <property type="term" value="F:DNA binding"/>
    <property type="evidence" value="ECO:0007669"/>
    <property type="project" value="UniProtKB-KW"/>
</dbReference>
<evidence type="ECO:0000256" key="1">
    <source>
        <dbReference type="ARBA" id="ARBA00010466"/>
    </source>
</evidence>
<organism evidence="7 8">
    <name type="scientific">Clostridium bornimense</name>
    <dbReference type="NCBI Taxonomy" id="1216932"/>
    <lineage>
        <taxon>Bacteria</taxon>
        <taxon>Bacillati</taxon>
        <taxon>Bacillota</taxon>
        <taxon>Clostridia</taxon>
        <taxon>Eubacteriales</taxon>
        <taxon>Clostridiaceae</taxon>
        <taxon>Clostridium</taxon>
    </lineage>
</organism>
<name>W6RU62_9CLOT</name>
<evidence type="ECO:0000313" key="8">
    <source>
        <dbReference type="Proteomes" id="UP000019426"/>
    </source>
</evidence>
<feature type="domain" description="Sugar-binding" evidence="5">
    <location>
        <begin position="101"/>
        <end position="350"/>
    </location>
</feature>
<dbReference type="InterPro" id="IPR007324">
    <property type="entry name" value="Sugar-bd_dom_put"/>
</dbReference>
<dbReference type="HOGENOM" id="CLU_054506_2_0_9"/>
<dbReference type="EMBL" id="HG917868">
    <property type="protein sequence ID" value="CDM68151.1"/>
    <property type="molecule type" value="Genomic_DNA"/>
</dbReference>
<dbReference type="Gene3D" id="1.10.10.10">
    <property type="entry name" value="Winged helix-like DNA-binding domain superfamily/Winged helix DNA-binding domain"/>
    <property type="match status" value="1"/>
</dbReference>